<dbReference type="Proteomes" id="UP001377830">
    <property type="component" value="Chromosome"/>
</dbReference>
<dbReference type="RefSeq" id="WP_261849131.1">
    <property type="nucleotide sequence ID" value="NZ_AP028908.1"/>
</dbReference>
<evidence type="ECO:0000256" key="4">
    <source>
        <dbReference type="ARBA" id="ARBA00022500"/>
    </source>
</evidence>
<evidence type="ECO:0000313" key="17">
    <source>
        <dbReference type="Proteomes" id="UP001377830"/>
    </source>
</evidence>
<evidence type="ECO:0000259" key="15">
    <source>
        <dbReference type="PROSITE" id="PS50885"/>
    </source>
</evidence>
<keyword evidence="4" id="KW-0145">Chemotaxis</keyword>
<dbReference type="PROSITE" id="PS50885">
    <property type="entry name" value="HAMP"/>
    <property type="match status" value="1"/>
</dbReference>
<evidence type="ECO:0000259" key="14">
    <source>
        <dbReference type="PROSITE" id="PS50111"/>
    </source>
</evidence>
<feature type="domain" description="HAMP" evidence="15">
    <location>
        <begin position="214"/>
        <end position="266"/>
    </location>
</feature>
<evidence type="ECO:0000256" key="3">
    <source>
        <dbReference type="ARBA" id="ARBA00022481"/>
    </source>
</evidence>
<dbReference type="Pfam" id="PF00015">
    <property type="entry name" value="MCPsignal"/>
    <property type="match status" value="1"/>
</dbReference>
<evidence type="ECO:0000313" key="16">
    <source>
        <dbReference type="EMBL" id="BES86497.1"/>
    </source>
</evidence>
<dbReference type="InterPro" id="IPR051310">
    <property type="entry name" value="MCP_chemotaxis"/>
</dbReference>
<dbReference type="PANTHER" id="PTHR43531:SF14">
    <property type="entry name" value="METHYL-ACCEPTING CHEMOTAXIS PROTEIN I-RELATED"/>
    <property type="match status" value="1"/>
</dbReference>
<dbReference type="SUPFAM" id="SSF58104">
    <property type="entry name" value="Methyl-accepting chemotaxis protein (MCP) signaling domain"/>
    <property type="match status" value="1"/>
</dbReference>
<comment type="subcellular location">
    <subcellularLocation>
        <location evidence="1">Cell inner membrane</location>
        <topology evidence="1">Multi-pass membrane protein</topology>
    </subcellularLocation>
</comment>
<evidence type="ECO:0000256" key="10">
    <source>
        <dbReference type="ARBA" id="ARBA00029447"/>
    </source>
</evidence>
<accession>A0AAN0KCL0</accession>
<keyword evidence="5" id="KW-0997">Cell inner membrane</keyword>
<dbReference type="CDD" id="cd06225">
    <property type="entry name" value="HAMP"/>
    <property type="match status" value="1"/>
</dbReference>
<dbReference type="AlphaFoldDB" id="A0AAN0KCL0"/>
<dbReference type="InterPro" id="IPR035440">
    <property type="entry name" value="4HB_MCP_dom_sf"/>
</dbReference>
<dbReference type="InterPro" id="IPR003122">
    <property type="entry name" value="Tar_rcpt_lig-bd"/>
</dbReference>
<keyword evidence="8 13" id="KW-0472">Membrane</keyword>
<dbReference type="Gene3D" id="1.20.120.30">
    <property type="entry name" value="Aspartate receptor, ligand-binding domain"/>
    <property type="match status" value="1"/>
</dbReference>
<name>A0AAN0KCL0_9GAMM</name>
<gene>
    <name evidence="16" type="ORF">PEC302110_35940</name>
</gene>
<dbReference type="GO" id="GO:0007165">
    <property type="term" value="P:signal transduction"/>
    <property type="evidence" value="ECO:0007669"/>
    <property type="project" value="UniProtKB-KW"/>
</dbReference>
<dbReference type="SMART" id="SM00304">
    <property type="entry name" value="HAMP"/>
    <property type="match status" value="1"/>
</dbReference>
<evidence type="ECO:0000256" key="7">
    <source>
        <dbReference type="ARBA" id="ARBA00022989"/>
    </source>
</evidence>
<feature type="compositionally biased region" description="Basic and acidic residues" evidence="12">
    <location>
        <begin position="316"/>
        <end position="325"/>
    </location>
</feature>
<dbReference type="PANTHER" id="PTHR43531">
    <property type="entry name" value="PROTEIN ICFG"/>
    <property type="match status" value="1"/>
</dbReference>
<dbReference type="CDD" id="cd11386">
    <property type="entry name" value="MCP_signal"/>
    <property type="match status" value="1"/>
</dbReference>
<evidence type="ECO:0000256" key="2">
    <source>
        <dbReference type="ARBA" id="ARBA00022475"/>
    </source>
</evidence>
<proteinExistence type="inferred from homology"/>
<evidence type="ECO:0000256" key="13">
    <source>
        <dbReference type="SAM" id="Phobius"/>
    </source>
</evidence>
<evidence type="ECO:0000256" key="5">
    <source>
        <dbReference type="ARBA" id="ARBA00022519"/>
    </source>
</evidence>
<dbReference type="GO" id="GO:0005886">
    <property type="term" value="C:plasma membrane"/>
    <property type="evidence" value="ECO:0007669"/>
    <property type="project" value="UniProtKB-SubCell"/>
</dbReference>
<dbReference type="EMBL" id="AP028908">
    <property type="protein sequence ID" value="BES86497.1"/>
    <property type="molecule type" value="Genomic_DNA"/>
</dbReference>
<feature type="region of interest" description="Disordered" evidence="12">
    <location>
        <begin position="314"/>
        <end position="333"/>
    </location>
</feature>
<dbReference type="FunFam" id="1.10.287.950:FF:000001">
    <property type="entry name" value="Methyl-accepting chemotaxis sensory transducer"/>
    <property type="match status" value="1"/>
</dbReference>
<dbReference type="Pfam" id="PF00672">
    <property type="entry name" value="HAMP"/>
    <property type="match status" value="1"/>
</dbReference>
<feature type="transmembrane region" description="Helical" evidence="13">
    <location>
        <begin position="193"/>
        <end position="217"/>
    </location>
</feature>
<organism evidence="16 17">
    <name type="scientific">Pectobacterium araliae</name>
    <dbReference type="NCBI Taxonomy" id="3073862"/>
    <lineage>
        <taxon>Bacteria</taxon>
        <taxon>Pseudomonadati</taxon>
        <taxon>Pseudomonadota</taxon>
        <taxon>Gammaproteobacteria</taxon>
        <taxon>Enterobacterales</taxon>
        <taxon>Pectobacteriaceae</taxon>
        <taxon>Pectobacterium</taxon>
    </lineage>
</organism>
<keyword evidence="7 13" id="KW-1133">Transmembrane helix</keyword>
<dbReference type="SUPFAM" id="SSF47170">
    <property type="entry name" value="Aspartate receptor, ligand-binding domain"/>
    <property type="match status" value="1"/>
</dbReference>
<dbReference type="Gene3D" id="1.10.287.950">
    <property type="entry name" value="Methyl-accepting chemotaxis protein"/>
    <property type="match status" value="1"/>
</dbReference>
<feature type="domain" description="Methyl-accepting transducer" evidence="14">
    <location>
        <begin position="271"/>
        <end position="500"/>
    </location>
</feature>
<keyword evidence="6 13" id="KW-0812">Transmembrane</keyword>
<evidence type="ECO:0000256" key="9">
    <source>
        <dbReference type="ARBA" id="ARBA00023224"/>
    </source>
</evidence>
<keyword evidence="3" id="KW-0488">Methylation</keyword>
<dbReference type="GO" id="GO:0004888">
    <property type="term" value="F:transmembrane signaling receptor activity"/>
    <property type="evidence" value="ECO:0007669"/>
    <property type="project" value="InterPro"/>
</dbReference>
<dbReference type="KEGG" id="parl:PEC302110_35940"/>
<keyword evidence="2" id="KW-1003">Cell membrane</keyword>
<dbReference type="PRINTS" id="PR00260">
    <property type="entry name" value="CHEMTRNSDUCR"/>
</dbReference>
<dbReference type="GO" id="GO:0006935">
    <property type="term" value="P:chemotaxis"/>
    <property type="evidence" value="ECO:0007669"/>
    <property type="project" value="UniProtKB-KW"/>
</dbReference>
<keyword evidence="17" id="KW-1185">Reference proteome</keyword>
<sequence length="541" mass="58546">MFRKVKIRTALSMMVFSLAALLLFVGVLGLVAVQSGNKSFARVDIEVLPGLVALNDSSELLLRGRLDLRLYESLMGKGDVEAAKVALGRARGKVDGANEKWQEYLKYPQSEEEKVISVEMAEKRNTLMQEFIDPAFAALNAGNLDEYRQRAGKSTVLYAAFDKASKTLVAFKLKSIDEAYADSNGRVELMETILYAAIACALLLAALAWSVMTNLIVKPLNQAISVFDRIAEGDLRAQIDSRGKNEIAQLFAAVQRMRDGLENMVRVVRNGTDAISIGVEEIASGNIDLSSRTEQQAASLDETASSMEQIMSTVKNNEDNTRKANDLAQKASDSASRGGNVVTEVVDTMRSIRQSSAKISDIVGVIDGIAFQTNLLALNAAVESARAGQYGKGFAVVASEVRMLAARSATAAKEIGTMIDASLSRIEKGAGLVELAGNTMDEVLMDVKKVVDIMDEITLASSEQSRGISQINIAINQMDGVTQQNASLVSEVATSANALQEQVINLQQSVSRFQIAREEVEMNHVLPGLRQNIALADARYH</sequence>
<evidence type="ECO:0000256" key="8">
    <source>
        <dbReference type="ARBA" id="ARBA00023136"/>
    </source>
</evidence>
<dbReference type="Pfam" id="PF02203">
    <property type="entry name" value="TarH"/>
    <property type="match status" value="1"/>
</dbReference>
<reference evidence="17" key="1">
    <citation type="journal article" date="2024" name="Int. J. Syst. Evol. Microbiol.">
        <title>Pectobacterium araliae sp. nov., a pathogen causing bacterial soft rot of Japanese angelica tree in Japan.</title>
        <authorList>
            <person name="Sawada H."/>
            <person name="Someya N."/>
            <person name="Morohoshi T."/>
            <person name="Ono M."/>
            <person name="Satou M."/>
        </authorList>
    </citation>
    <scope>NUCLEOTIDE SEQUENCE [LARGE SCALE GENOMIC DNA]</scope>
    <source>
        <strain evidence="17">MAFF 302110</strain>
    </source>
</reference>
<dbReference type="InterPro" id="IPR003660">
    <property type="entry name" value="HAMP_dom"/>
</dbReference>
<evidence type="ECO:0000256" key="6">
    <source>
        <dbReference type="ARBA" id="ARBA00022692"/>
    </source>
</evidence>
<protein>
    <submittedName>
        <fullName evidence="16">Methyl-accepting chemotaxis protein</fullName>
    </submittedName>
</protein>
<evidence type="ECO:0000256" key="1">
    <source>
        <dbReference type="ARBA" id="ARBA00004429"/>
    </source>
</evidence>
<dbReference type="SMART" id="SM00283">
    <property type="entry name" value="MA"/>
    <property type="match status" value="1"/>
</dbReference>
<keyword evidence="9 11" id="KW-0807">Transducer</keyword>
<evidence type="ECO:0000256" key="11">
    <source>
        <dbReference type="PROSITE-ProRule" id="PRU00284"/>
    </source>
</evidence>
<dbReference type="PROSITE" id="PS50111">
    <property type="entry name" value="CHEMOTAXIS_TRANSDUC_2"/>
    <property type="match status" value="1"/>
</dbReference>
<evidence type="ECO:0000256" key="12">
    <source>
        <dbReference type="SAM" id="MobiDB-lite"/>
    </source>
</evidence>
<dbReference type="InterPro" id="IPR004090">
    <property type="entry name" value="Chemotax_Me-accpt_rcpt"/>
</dbReference>
<comment type="similarity">
    <text evidence="10">Belongs to the methyl-accepting chemotaxis (MCP) protein family.</text>
</comment>
<dbReference type="InterPro" id="IPR004089">
    <property type="entry name" value="MCPsignal_dom"/>
</dbReference>